<protein>
    <submittedName>
        <fullName evidence="7">ATP-binding cassette domain-containing protein</fullName>
    </submittedName>
</protein>
<dbReference type="EMBL" id="JAYKOT010000001">
    <property type="protein sequence ID" value="MEB3428818.1"/>
    <property type="molecule type" value="Genomic_DNA"/>
</dbReference>
<dbReference type="Proteomes" id="UP001357733">
    <property type="component" value="Unassembled WGS sequence"/>
</dbReference>
<keyword evidence="3" id="KW-0547">Nucleotide-binding</keyword>
<dbReference type="Pfam" id="PF08352">
    <property type="entry name" value="oligo_HPY"/>
    <property type="match status" value="1"/>
</dbReference>
<feature type="domain" description="ABC transporter" evidence="6">
    <location>
        <begin position="86"/>
        <end position="329"/>
    </location>
</feature>
<dbReference type="PANTHER" id="PTHR43776:SF7">
    <property type="entry name" value="D,D-DIPEPTIDE TRANSPORT ATP-BINDING PROTEIN DDPF-RELATED"/>
    <property type="match status" value="1"/>
</dbReference>
<dbReference type="Gene3D" id="3.40.50.300">
    <property type="entry name" value="P-loop containing nucleotide triphosphate hydrolases"/>
    <property type="match status" value="1"/>
</dbReference>
<dbReference type="InterPro" id="IPR003439">
    <property type="entry name" value="ABC_transporter-like_ATP-bd"/>
</dbReference>
<feature type="compositionally biased region" description="Basic and acidic residues" evidence="5">
    <location>
        <begin position="1"/>
        <end position="14"/>
    </location>
</feature>
<evidence type="ECO:0000313" key="8">
    <source>
        <dbReference type="Proteomes" id="UP001357733"/>
    </source>
</evidence>
<dbReference type="CDD" id="cd03257">
    <property type="entry name" value="ABC_NikE_OppD_transporters"/>
    <property type="match status" value="1"/>
</dbReference>
<organism evidence="7 8">
    <name type="scientific">Citroniella saccharovorans</name>
    <dbReference type="NCBI Taxonomy" id="2053367"/>
    <lineage>
        <taxon>Bacteria</taxon>
        <taxon>Bacillati</taxon>
        <taxon>Bacillota</taxon>
        <taxon>Tissierellia</taxon>
        <taxon>Tissierellales</taxon>
        <taxon>Peptoniphilaceae</taxon>
        <taxon>Citroniella</taxon>
    </lineage>
</organism>
<dbReference type="SUPFAM" id="SSF52540">
    <property type="entry name" value="P-loop containing nucleoside triphosphate hydrolases"/>
    <property type="match status" value="1"/>
</dbReference>
<gene>
    <name evidence="7" type="ORF">VLK81_02065</name>
</gene>
<name>A0AAW9MV56_9FIRM</name>
<dbReference type="PROSITE" id="PS00211">
    <property type="entry name" value="ABC_TRANSPORTER_1"/>
    <property type="match status" value="1"/>
</dbReference>
<dbReference type="Pfam" id="PF00005">
    <property type="entry name" value="ABC_tran"/>
    <property type="match status" value="1"/>
</dbReference>
<accession>A0AAW9MV56</accession>
<evidence type="ECO:0000256" key="1">
    <source>
        <dbReference type="ARBA" id="ARBA00005417"/>
    </source>
</evidence>
<reference evidence="7 8" key="1">
    <citation type="submission" date="2024-01" db="EMBL/GenBank/DDBJ databases">
        <title>Complete genome sequence of Citroniella saccharovorans strain M6.X9, isolated from human fecal sample.</title>
        <authorList>
            <person name="Cheng G."/>
            <person name="Westerholm M."/>
            <person name="Schnurer A."/>
        </authorList>
    </citation>
    <scope>NUCLEOTIDE SEQUENCE [LARGE SCALE GENOMIC DNA]</scope>
    <source>
        <strain evidence="7 8">DSM 29873</strain>
    </source>
</reference>
<comment type="similarity">
    <text evidence="1">Belongs to the ABC transporter superfamily.</text>
</comment>
<dbReference type="PANTHER" id="PTHR43776">
    <property type="entry name" value="TRANSPORT ATP-BINDING PROTEIN"/>
    <property type="match status" value="1"/>
</dbReference>
<evidence type="ECO:0000256" key="3">
    <source>
        <dbReference type="ARBA" id="ARBA00022741"/>
    </source>
</evidence>
<evidence type="ECO:0000256" key="5">
    <source>
        <dbReference type="SAM" id="MobiDB-lite"/>
    </source>
</evidence>
<feature type="region of interest" description="Disordered" evidence="5">
    <location>
        <begin position="1"/>
        <end position="40"/>
    </location>
</feature>
<evidence type="ECO:0000256" key="4">
    <source>
        <dbReference type="ARBA" id="ARBA00022840"/>
    </source>
</evidence>
<dbReference type="GO" id="GO:0015833">
    <property type="term" value="P:peptide transport"/>
    <property type="evidence" value="ECO:0007669"/>
    <property type="project" value="InterPro"/>
</dbReference>
<dbReference type="InterPro" id="IPR003593">
    <property type="entry name" value="AAA+_ATPase"/>
</dbReference>
<proteinExistence type="inferred from homology"/>
<keyword evidence="4 7" id="KW-0067">ATP-binding</keyword>
<comment type="caution">
    <text evidence="7">The sequence shown here is derived from an EMBL/GenBank/DDBJ whole genome shotgun (WGS) entry which is preliminary data.</text>
</comment>
<dbReference type="InterPro" id="IPR050319">
    <property type="entry name" value="ABC_transp_ATP-bind"/>
</dbReference>
<dbReference type="RefSeq" id="WP_324618848.1">
    <property type="nucleotide sequence ID" value="NZ_JAYKOT010000001.1"/>
</dbReference>
<evidence type="ECO:0000259" key="6">
    <source>
        <dbReference type="PROSITE" id="PS50893"/>
    </source>
</evidence>
<dbReference type="FunFam" id="3.40.50.300:FF:000016">
    <property type="entry name" value="Oligopeptide ABC transporter ATP-binding component"/>
    <property type="match status" value="1"/>
</dbReference>
<sequence>MTDPKKKLNKKTVENYEGGNIKDPAIKGDSSVQSPKTRTDIPLTNIENDPNKDIINNTTVVKEDHNKESDEVFTDYYKDKEVLLEVKNLDVTFTNGKRKFRAIKDVSFKIFKGETFSLVGESGSGKTTIGRAIIRLNQTSNGEIIFKGKKINGKMTKEDEHELVRHMQMIFQDPAASLNERANIDYCIGEGIDNFKLYANMEEREEKVNKVLEQVGLLPEHKSRYPHEFSGGQRQRVGIARAIVMEPDFIIADEPISALDVSIRAQVLNLLNKFQEERGLTYLFIAYDLSVVRYFSDRIAVIHHGQIVEIAETDELFAYPLHSYTRSLLQSVPIPDPRIEKAKKVIKYVEERPIDAEGIALREIVPGHFVFSTEADVNFYREKREKMKMDRESVKKDLSNLNK</sequence>
<keyword evidence="8" id="KW-1185">Reference proteome</keyword>
<dbReference type="AlphaFoldDB" id="A0AAW9MV56"/>
<dbReference type="InterPro" id="IPR017871">
    <property type="entry name" value="ABC_transporter-like_CS"/>
</dbReference>
<evidence type="ECO:0000256" key="2">
    <source>
        <dbReference type="ARBA" id="ARBA00022448"/>
    </source>
</evidence>
<evidence type="ECO:0000313" key="7">
    <source>
        <dbReference type="EMBL" id="MEB3428818.1"/>
    </source>
</evidence>
<dbReference type="GO" id="GO:0005524">
    <property type="term" value="F:ATP binding"/>
    <property type="evidence" value="ECO:0007669"/>
    <property type="project" value="UniProtKB-KW"/>
</dbReference>
<keyword evidence="2" id="KW-0813">Transport</keyword>
<dbReference type="PROSITE" id="PS50893">
    <property type="entry name" value="ABC_TRANSPORTER_2"/>
    <property type="match status" value="1"/>
</dbReference>
<dbReference type="SMART" id="SM00382">
    <property type="entry name" value="AAA"/>
    <property type="match status" value="1"/>
</dbReference>
<dbReference type="GO" id="GO:0016887">
    <property type="term" value="F:ATP hydrolysis activity"/>
    <property type="evidence" value="ECO:0007669"/>
    <property type="project" value="InterPro"/>
</dbReference>
<dbReference type="InterPro" id="IPR013563">
    <property type="entry name" value="Oligopep_ABC_C"/>
</dbReference>
<dbReference type="GO" id="GO:0055085">
    <property type="term" value="P:transmembrane transport"/>
    <property type="evidence" value="ECO:0007669"/>
    <property type="project" value="UniProtKB-ARBA"/>
</dbReference>
<dbReference type="InterPro" id="IPR027417">
    <property type="entry name" value="P-loop_NTPase"/>
</dbReference>